<evidence type="ECO:0000256" key="1">
    <source>
        <dbReference type="ARBA" id="ARBA00022723"/>
    </source>
</evidence>
<evidence type="ECO:0000256" key="2">
    <source>
        <dbReference type="ARBA" id="ARBA00022801"/>
    </source>
</evidence>
<dbReference type="PANTHER" id="PTHR43808:SF31">
    <property type="entry name" value="N-ACETYL-L-CITRULLINE DEACETYLASE"/>
    <property type="match status" value="1"/>
</dbReference>
<evidence type="ECO:0000313" key="4">
    <source>
        <dbReference type="EMBL" id="MBC8363143.1"/>
    </source>
</evidence>
<proteinExistence type="predicted"/>
<keyword evidence="1" id="KW-0479">Metal-binding</keyword>
<comment type="caution">
    <text evidence="4">The sequence shown here is derived from an EMBL/GenBank/DDBJ whole genome shotgun (WGS) entry which is preliminary data.</text>
</comment>
<organism evidence="4 5">
    <name type="scientific">Candidatus Desulfatibia profunda</name>
    <dbReference type="NCBI Taxonomy" id="2841695"/>
    <lineage>
        <taxon>Bacteria</taxon>
        <taxon>Pseudomonadati</taxon>
        <taxon>Thermodesulfobacteriota</taxon>
        <taxon>Desulfobacteria</taxon>
        <taxon>Desulfobacterales</taxon>
        <taxon>Desulfobacterales incertae sedis</taxon>
        <taxon>Candidatus Desulfatibia</taxon>
    </lineage>
</organism>
<dbReference type="Gene3D" id="3.40.630.10">
    <property type="entry name" value="Zn peptidases"/>
    <property type="match status" value="1"/>
</dbReference>
<accession>A0A8J6TP16</accession>
<evidence type="ECO:0000313" key="5">
    <source>
        <dbReference type="Proteomes" id="UP000603434"/>
    </source>
</evidence>
<dbReference type="Proteomes" id="UP000603434">
    <property type="component" value="Unassembled WGS sequence"/>
</dbReference>
<dbReference type="InterPro" id="IPR050072">
    <property type="entry name" value="Peptidase_M20A"/>
</dbReference>
<dbReference type="InterPro" id="IPR002933">
    <property type="entry name" value="Peptidase_M20"/>
</dbReference>
<dbReference type="InterPro" id="IPR036264">
    <property type="entry name" value="Bact_exopeptidase_dim_dom"/>
</dbReference>
<keyword evidence="3" id="KW-0170">Cobalt</keyword>
<protein>
    <submittedName>
        <fullName evidence="4">M20 family metallopeptidase</fullName>
    </submittedName>
</protein>
<dbReference type="SUPFAM" id="SSF55031">
    <property type="entry name" value="Bacterial exopeptidase dimerisation domain"/>
    <property type="match status" value="1"/>
</dbReference>
<dbReference type="SUPFAM" id="SSF53187">
    <property type="entry name" value="Zn-dependent exopeptidases"/>
    <property type="match status" value="1"/>
</dbReference>
<dbReference type="AlphaFoldDB" id="A0A8J6TP16"/>
<gene>
    <name evidence="4" type="ORF">H8E23_17295</name>
</gene>
<dbReference type="GO" id="GO:0006526">
    <property type="term" value="P:L-arginine biosynthetic process"/>
    <property type="evidence" value="ECO:0007669"/>
    <property type="project" value="TreeGrafter"/>
</dbReference>
<dbReference type="Gene3D" id="3.30.70.360">
    <property type="match status" value="1"/>
</dbReference>
<dbReference type="Pfam" id="PF01546">
    <property type="entry name" value="Peptidase_M20"/>
    <property type="match status" value="1"/>
</dbReference>
<reference evidence="4 5" key="1">
    <citation type="submission" date="2020-08" db="EMBL/GenBank/DDBJ databases">
        <title>Bridging the membrane lipid divide: bacteria of the FCB group superphylum have the potential to synthesize archaeal ether lipids.</title>
        <authorList>
            <person name="Villanueva L."/>
            <person name="Von Meijenfeldt F.A.B."/>
            <person name="Westbye A.B."/>
            <person name="Yadav S."/>
            <person name="Hopmans E.C."/>
            <person name="Dutilh B.E."/>
            <person name="Sinninghe Damste J.S."/>
        </authorList>
    </citation>
    <scope>NUCLEOTIDE SEQUENCE [LARGE SCALE GENOMIC DNA]</scope>
    <source>
        <strain evidence="4">NIOZ-UU30</strain>
    </source>
</reference>
<dbReference type="PANTHER" id="PTHR43808">
    <property type="entry name" value="ACETYLORNITHINE DEACETYLASE"/>
    <property type="match status" value="1"/>
</dbReference>
<dbReference type="GO" id="GO:0008777">
    <property type="term" value="F:acetylornithine deacetylase activity"/>
    <property type="evidence" value="ECO:0007669"/>
    <property type="project" value="TreeGrafter"/>
</dbReference>
<sequence length="362" mass="41361">MQEILELTKELIQFKTMHSKPQEIKRCAEFIENYLNTLDLEYKRLDYQNTHCILVLPQKDFAPVLLMSHMDVVDACDELFVPLEKDQRLYGRGSLDDKYAVALSLVLLKNYLQRLGKQGRGQHDLPFGVLVTADEEIGGFNGANKALREIRTDFCIVLDGGSIEKVVVKSKGVARVKLLSRAKAALGDRPWLGENALERLIDDFIRLRTYFVKSAPEHRDRAVVINAIQAETSYHRVPEFAEAFLQIRYTESDDMERLFDHMQKELHSEIVVESVEPLFPGGESLHLKRLLDIAQKTKVGFEDGANDARYLAQFGIKGIVWGANGGRSRHTPNEHVDIESVYELYRLLDEFMQQSAELKPVE</sequence>
<name>A0A8J6TP16_9BACT</name>
<keyword evidence="2" id="KW-0378">Hydrolase</keyword>
<evidence type="ECO:0000256" key="3">
    <source>
        <dbReference type="ARBA" id="ARBA00023285"/>
    </source>
</evidence>
<dbReference type="EMBL" id="JACNJH010000260">
    <property type="protein sequence ID" value="MBC8363143.1"/>
    <property type="molecule type" value="Genomic_DNA"/>
</dbReference>
<dbReference type="GO" id="GO:0046872">
    <property type="term" value="F:metal ion binding"/>
    <property type="evidence" value="ECO:0007669"/>
    <property type="project" value="UniProtKB-KW"/>
</dbReference>